<reference evidence="6 7" key="1">
    <citation type="submission" date="2009-04" db="EMBL/GenBank/DDBJ databases">
        <authorList>
            <person name="Qin X."/>
            <person name="Bachman B."/>
            <person name="Battles P."/>
            <person name="Bell A."/>
            <person name="Bess C."/>
            <person name="Bickham C."/>
            <person name="Chaboub L."/>
            <person name="Chen D."/>
            <person name="Coyle M."/>
            <person name="Deiros D.R."/>
            <person name="Dinh H."/>
            <person name="Forbes L."/>
            <person name="Fowler G."/>
            <person name="Francisco L."/>
            <person name="Fu Q."/>
            <person name="Gubbala S."/>
            <person name="Hale W."/>
            <person name="Han Y."/>
            <person name="Hemphill L."/>
            <person name="Highlander S.K."/>
            <person name="Hirani K."/>
            <person name="Hogues M."/>
            <person name="Jackson L."/>
            <person name="Jakkamsetti A."/>
            <person name="Javaid M."/>
            <person name="Jiang H."/>
            <person name="Korchina V."/>
            <person name="Kovar C."/>
            <person name="Lara F."/>
            <person name="Lee S."/>
            <person name="Mata R."/>
            <person name="Mathew T."/>
            <person name="Moen C."/>
            <person name="Morales K."/>
            <person name="Munidasa M."/>
            <person name="Nazareth L."/>
            <person name="Ngo R."/>
            <person name="Nguyen L."/>
            <person name="Okwuonu G."/>
            <person name="Ongeri F."/>
            <person name="Patil S."/>
            <person name="Petrosino J."/>
            <person name="Pham C."/>
            <person name="Pham P."/>
            <person name="Pu L.-L."/>
            <person name="Puazo M."/>
            <person name="Raj R."/>
            <person name="Reid J."/>
            <person name="Rouhana J."/>
            <person name="Saada N."/>
            <person name="Shang Y."/>
            <person name="Simmons D."/>
            <person name="Thornton R."/>
            <person name="Warren J."/>
            <person name="Weissenberger G."/>
            <person name="Zhang J."/>
            <person name="Zhang L."/>
            <person name="Zhou C."/>
            <person name="Zhu D."/>
            <person name="Muzny D."/>
            <person name="Worley K."/>
            <person name="Gibbs R."/>
        </authorList>
    </citation>
    <scope>NUCLEOTIDE SEQUENCE [LARGE SCALE GENOMIC DNA]</scope>
    <source>
        <strain evidence="6 7">ATCC 33313</strain>
    </source>
</reference>
<dbReference type="GO" id="GO:0035999">
    <property type="term" value="P:tetrahydrofolate interconversion"/>
    <property type="evidence" value="ECO:0007669"/>
    <property type="project" value="TreeGrafter"/>
</dbReference>
<dbReference type="HOGENOM" id="CLU_066245_2_2_9"/>
<comment type="caution">
    <text evidence="6">The sequence shown here is derived from an EMBL/GenBank/DDBJ whole genome shotgun (WGS) entry which is preliminary data.</text>
</comment>
<dbReference type="Pfam" id="PF01812">
    <property type="entry name" value="5-FTHF_cyc-lig"/>
    <property type="match status" value="1"/>
</dbReference>
<feature type="binding site" evidence="4">
    <location>
        <position position="74"/>
    </location>
    <ligand>
        <name>substrate</name>
    </ligand>
</feature>
<dbReference type="eggNOG" id="COG0212">
    <property type="taxonomic scope" value="Bacteria"/>
</dbReference>
<comment type="cofactor">
    <cofactor evidence="5">
        <name>Mg(2+)</name>
        <dbReference type="ChEBI" id="CHEBI:18420"/>
    </cofactor>
</comment>
<dbReference type="PANTHER" id="PTHR23407:SF1">
    <property type="entry name" value="5-FORMYLTETRAHYDROFOLATE CYCLO-LIGASE"/>
    <property type="match status" value="1"/>
</dbReference>
<dbReference type="EC" id="6.3.3.2" evidence="5"/>
<dbReference type="EMBL" id="ACKU01000005">
    <property type="protein sequence ID" value="EER75502.1"/>
    <property type="molecule type" value="Genomic_DNA"/>
</dbReference>
<dbReference type="GO" id="GO:0030272">
    <property type="term" value="F:5-formyltetrahydrofolate cyclo-ligase activity"/>
    <property type="evidence" value="ECO:0007669"/>
    <property type="project" value="UniProtKB-EC"/>
</dbReference>
<evidence type="ECO:0000256" key="4">
    <source>
        <dbReference type="PIRSR" id="PIRSR006806-1"/>
    </source>
</evidence>
<keyword evidence="6" id="KW-0436">Ligase</keyword>
<evidence type="ECO:0000256" key="1">
    <source>
        <dbReference type="ARBA" id="ARBA00010638"/>
    </source>
</evidence>
<dbReference type="InterPro" id="IPR024185">
    <property type="entry name" value="FTHF_cligase-like_sf"/>
</dbReference>
<dbReference type="Gene3D" id="3.40.50.10420">
    <property type="entry name" value="NagB/RpiA/CoA transferase-like"/>
    <property type="match status" value="1"/>
</dbReference>
<evidence type="ECO:0000256" key="3">
    <source>
        <dbReference type="ARBA" id="ARBA00022840"/>
    </source>
</evidence>
<accession>C5R8K8</accession>
<feature type="binding site" evidence="4">
    <location>
        <begin position="28"/>
        <end position="32"/>
    </location>
    <ligand>
        <name>ATP</name>
        <dbReference type="ChEBI" id="CHEBI:30616"/>
    </ligand>
</feature>
<dbReference type="GO" id="GO:0046872">
    <property type="term" value="F:metal ion binding"/>
    <property type="evidence" value="ECO:0007669"/>
    <property type="project" value="UniProtKB-KW"/>
</dbReference>
<evidence type="ECO:0000313" key="7">
    <source>
        <dbReference type="Proteomes" id="UP000004528"/>
    </source>
</evidence>
<keyword evidence="5" id="KW-0479">Metal-binding</keyword>
<dbReference type="InterPro" id="IPR002698">
    <property type="entry name" value="FTHF_cligase"/>
</dbReference>
<organism evidence="6 7">
    <name type="scientific">Weissella paramesenteroides ATCC 33313</name>
    <dbReference type="NCBI Taxonomy" id="585506"/>
    <lineage>
        <taxon>Bacteria</taxon>
        <taxon>Bacillati</taxon>
        <taxon>Bacillota</taxon>
        <taxon>Bacilli</taxon>
        <taxon>Lactobacillales</taxon>
        <taxon>Lactobacillaceae</taxon>
        <taxon>Weissella</taxon>
    </lineage>
</organism>
<keyword evidence="7" id="KW-1185">Reference proteome</keyword>
<keyword evidence="3 4" id="KW-0067">ATP-binding</keyword>
<evidence type="ECO:0000256" key="5">
    <source>
        <dbReference type="RuleBase" id="RU361279"/>
    </source>
</evidence>
<evidence type="ECO:0000313" key="6">
    <source>
        <dbReference type="EMBL" id="EER75502.1"/>
    </source>
</evidence>
<protein>
    <recommendedName>
        <fullName evidence="5">5-formyltetrahydrofolate cyclo-ligase</fullName>
        <ecNumber evidence="5">6.3.3.2</ecNumber>
    </recommendedName>
</protein>
<keyword evidence="5" id="KW-0460">Magnesium</keyword>
<proteinExistence type="inferred from homology"/>
<dbReference type="PIRSF" id="PIRSF006806">
    <property type="entry name" value="FTHF_cligase"/>
    <property type="match status" value="1"/>
</dbReference>
<sequence length="208" mass="23373">MKALSEDQSSRKGQHSVLLLYGGNMTTKLSIREQASANLSGMSDMMKTYLMQNMVKKVTALPAWQQAKTVALTMSQDEELSTELLIQIALLQNKIVVLPRVLPKRQMEFTTINRETVYARHKFGMLEPVGGRVVSPSEIDFVLVPGLAFTRHGDRIGFGGGYYDRWLPKVKAIKVSTTVTKNLYEQPIWPIEETDQVVDQVIVLDSES</sequence>
<dbReference type="AlphaFoldDB" id="C5R8K8"/>
<dbReference type="PANTHER" id="PTHR23407">
    <property type="entry name" value="ATPASE INHIBITOR/5-FORMYLTETRAHYDROFOLATE CYCLO-LIGASE"/>
    <property type="match status" value="1"/>
</dbReference>
<comment type="similarity">
    <text evidence="1 5">Belongs to the 5-formyltetrahydrofolate cyclo-ligase family.</text>
</comment>
<name>C5R8K8_WEIPA</name>
<feature type="binding site" evidence="4">
    <location>
        <position position="79"/>
    </location>
    <ligand>
        <name>substrate</name>
    </ligand>
</feature>
<dbReference type="InterPro" id="IPR037171">
    <property type="entry name" value="NagB/RpiA_transferase-like"/>
</dbReference>
<gene>
    <name evidence="6" type="ORF">HMPREF0877_0303</name>
</gene>
<keyword evidence="2 4" id="KW-0547">Nucleotide-binding</keyword>
<dbReference type="SUPFAM" id="SSF100950">
    <property type="entry name" value="NagB/RpiA/CoA transferase-like"/>
    <property type="match status" value="1"/>
</dbReference>
<dbReference type="STRING" id="585506.HMPREF0877_0303"/>
<dbReference type="Proteomes" id="UP000004528">
    <property type="component" value="Unassembled WGS sequence"/>
</dbReference>
<dbReference type="NCBIfam" id="TIGR02727">
    <property type="entry name" value="MTHFS_bact"/>
    <property type="match status" value="1"/>
</dbReference>
<comment type="catalytic activity">
    <reaction evidence="5">
        <text>(6S)-5-formyl-5,6,7,8-tetrahydrofolate + ATP = (6R)-5,10-methenyltetrahydrofolate + ADP + phosphate</text>
        <dbReference type="Rhea" id="RHEA:10488"/>
        <dbReference type="ChEBI" id="CHEBI:30616"/>
        <dbReference type="ChEBI" id="CHEBI:43474"/>
        <dbReference type="ChEBI" id="CHEBI:57455"/>
        <dbReference type="ChEBI" id="CHEBI:57457"/>
        <dbReference type="ChEBI" id="CHEBI:456216"/>
        <dbReference type="EC" id="6.3.3.2"/>
    </reaction>
</comment>
<dbReference type="GO" id="GO:0005524">
    <property type="term" value="F:ATP binding"/>
    <property type="evidence" value="ECO:0007669"/>
    <property type="project" value="UniProtKB-KW"/>
</dbReference>
<evidence type="ECO:0000256" key="2">
    <source>
        <dbReference type="ARBA" id="ARBA00022741"/>
    </source>
</evidence>
<dbReference type="GO" id="GO:0009396">
    <property type="term" value="P:folic acid-containing compound biosynthetic process"/>
    <property type="evidence" value="ECO:0007669"/>
    <property type="project" value="TreeGrafter"/>
</dbReference>
<feature type="binding site" evidence="4">
    <location>
        <begin position="155"/>
        <end position="163"/>
    </location>
    <ligand>
        <name>ATP</name>
        <dbReference type="ChEBI" id="CHEBI:30616"/>
    </ligand>
</feature>